<evidence type="ECO:0000256" key="3">
    <source>
        <dbReference type="SAM" id="MobiDB-lite"/>
    </source>
</evidence>
<dbReference type="InterPro" id="IPR003094">
    <property type="entry name" value="6Pfruct_kin"/>
</dbReference>
<dbReference type="SUPFAM" id="SSF53254">
    <property type="entry name" value="Phosphoglycerate mutase-like"/>
    <property type="match status" value="1"/>
</dbReference>
<dbReference type="InterPro" id="IPR027417">
    <property type="entry name" value="P-loop_NTPase"/>
</dbReference>
<dbReference type="GO" id="GO:0005524">
    <property type="term" value="F:ATP binding"/>
    <property type="evidence" value="ECO:0007669"/>
    <property type="project" value="UniProtKB-KW"/>
</dbReference>
<dbReference type="InterPro" id="IPR029033">
    <property type="entry name" value="His_PPase_superfam"/>
</dbReference>
<dbReference type="GO" id="GO:0006003">
    <property type="term" value="P:fructose 2,6-bisphosphate metabolic process"/>
    <property type="evidence" value="ECO:0007669"/>
    <property type="project" value="InterPro"/>
</dbReference>
<evidence type="ECO:0000313" key="6">
    <source>
        <dbReference type="Proteomes" id="UP001172673"/>
    </source>
</evidence>
<keyword evidence="2" id="KW-0067">ATP-binding</keyword>
<dbReference type="GO" id="GO:0003873">
    <property type="term" value="F:6-phosphofructo-2-kinase activity"/>
    <property type="evidence" value="ECO:0007669"/>
    <property type="project" value="UniProtKB-EC"/>
</dbReference>
<dbReference type="PANTHER" id="PTHR10606">
    <property type="entry name" value="6-PHOSPHOFRUCTO-2-KINASE/FRUCTOSE-2,6-BISPHOSPHATASE"/>
    <property type="match status" value="1"/>
</dbReference>
<dbReference type="EMBL" id="JAPDRK010000004">
    <property type="protein sequence ID" value="KAJ9613374.1"/>
    <property type="molecule type" value="Genomic_DNA"/>
</dbReference>
<dbReference type="PANTHER" id="PTHR10606:SF32">
    <property type="entry name" value="6-PHOSPHOFRUCTO-2-KINASE 1"/>
    <property type="match status" value="1"/>
</dbReference>
<evidence type="ECO:0000256" key="1">
    <source>
        <dbReference type="ARBA" id="ARBA00022741"/>
    </source>
</evidence>
<sequence>MAIAASTPIRDFDELRSSGYLIIEQVRSSPRPDVARLEPTDTIDSEARKPCRLCPKKRRGSLTRGKNGEDDNNRARNSFHEGHFDRHNPQPEAGLRRTFEGERLPGISEKRAFSQAEGVCKDITSLKHSRKSAEKLAIVMVGLPARGKSYIAKKLCRYMEWLQYETKLFNVGNKRRQLNQTSDRRQEQDAKFFSPDDAEASKIREAAAMETLNELLEFLLCKDGSVALFDATNTTRFRREVIMQRIKDRAGDGIEVLFLETQCFDEELLERNMRLKLSGPDYKGHDPVLAIADFRERVAMYERRYIALGSFEEQLGWSFCQMIDVGRKFITHNIRGDLALETIHYLQHFHLEARQIWLTCPDLLACVNGDTQVDVQGRAYASGLVAVIDEHRKLWAEKTPTAQKDGYCDGGHFLPSRQTADKQDSFRVWSSNFARSRQLAAYFRSPEYDVRHLKLLDGSSIDYSRSPTDYDTVQDFKPVALDVEKLRSHVLLIAEVVAIRVLLAYFLGGNETGTGRQTTANLPLPTNAVYLVQPVPYGVVYKVFMWDMHAGKFKEKQGHIPSQQEHWRS</sequence>
<dbReference type="FunFam" id="3.40.50.300:FF:000644">
    <property type="entry name" value="GpmB, Fructose-2,6-bisphosphatase"/>
    <property type="match status" value="1"/>
</dbReference>
<evidence type="ECO:0000256" key="2">
    <source>
        <dbReference type="ARBA" id="ARBA00022840"/>
    </source>
</evidence>
<evidence type="ECO:0000259" key="4">
    <source>
        <dbReference type="Pfam" id="PF01591"/>
    </source>
</evidence>
<dbReference type="Pfam" id="PF01591">
    <property type="entry name" value="6PF2K"/>
    <property type="match status" value="1"/>
</dbReference>
<feature type="compositionally biased region" description="Basic and acidic residues" evidence="3">
    <location>
        <begin position="66"/>
        <end position="93"/>
    </location>
</feature>
<proteinExistence type="predicted"/>
<dbReference type="AlphaFoldDB" id="A0AA38XI01"/>
<keyword evidence="6" id="KW-1185">Reference proteome</keyword>
<feature type="region of interest" description="Disordered" evidence="3">
    <location>
        <begin position="53"/>
        <end position="93"/>
    </location>
</feature>
<keyword evidence="5" id="KW-0808">Transferase</keyword>
<reference evidence="5" key="1">
    <citation type="submission" date="2022-10" db="EMBL/GenBank/DDBJ databases">
        <title>Culturing micro-colonial fungi from biological soil crusts in the Mojave desert and describing Neophaeococcomyces mojavensis, and introducing the new genera and species Taxawa tesnikishii.</title>
        <authorList>
            <person name="Kurbessoian T."/>
            <person name="Stajich J.E."/>
        </authorList>
    </citation>
    <scope>NUCLEOTIDE SEQUENCE</scope>
    <source>
        <strain evidence="5">TK_41</strain>
    </source>
</reference>
<protein>
    <submittedName>
        <fullName evidence="5">6-phosphofructo-2-kinase</fullName>
        <ecNumber evidence="5">2.7.1.105</ecNumber>
    </submittedName>
</protein>
<dbReference type="EC" id="2.7.1.105" evidence="5"/>
<dbReference type="GO" id="GO:0005829">
    <property type="term" value="C:cytosol"/>
    <property type="evidence" value="ECO:0007669"/>
    <property type="project" value="TreeGrafter"/>
</dbReference>
<evidence type="ECO:0000313" key="5">
    <source>
        <dbReference type="EMBL" id="KAJ9613374.1"/>
    </source>
</evidence>
<dbReference type="Proteomes" id="UP001172673">
    <property type="component" value="Unassembled WGS sequence"/>
</dbReference>
<dbReference type="GO" id="GO:0006000">
    <property type="term" value="P:fructose metabolic process"/>
    <property type="evidence" value="ECO:0007669"/>
    <property type="project" value="InterPro"/>
</dbReference>
<name>A0AA38XI01_9EURO</name>
<keyword evidence="1" id="KW-0547">Nucleotide-binding</keyword>
<dbReference type="InterPro" id="IPR013079">
    <property type="entry name" value="6Phosfructo_kin"/>
</dbReference>
<dbReference type="PRINTS" id="PR00991">
    <property type="entry name" value="6PFRUCTKNASE"/>
</dbReference>
<gene>
    <name evidence="5" type="primary">PFK26_2</name>
    <name evidence="5" type="ORF">H2200_003316</name>
</gene>
<comment type="caution">
    <text evidence="5">The sequence shown here is derived from an EMBL/GenBank/DDBJ whole genome shotgun (WGS) entry which is preliminary data.</text>
</comment>
<dbReference type="Gene3D" id="3.40.50.300">
    <property type="entry name" value="P-loop containing nucleotide triphosphate hydrolases"/>
    <property type="match status" value="1"/>
</dbReference>
<feature type="domain" description="6-phosphofructo-2-kinase" evidence="4">
    <location>
        <begin position="130"/>
        <end position="351"/>
    </location>
</feature>
<accession>A0AA38XI01</accession>
<dbReference type="SUPFAM" id="SSF52540">
    <property type="entry name" value="P-loop containing nucleoside triphosphate hydrolases"/>
    <property type="match status" value="1"/>
</dbReference>
<organism evidence="5 6">
    <name type="scientific">Cladophialophora chaetospira</name>
    <dbReference type="NCBI Taxonomy" id="386627"/>
    <lineage>
        <taxon>Eukaryota</taxon>
        <taxon>Fungi</taxon>
        <taxon>Dikarya</taxon>
        <taxon>Ascomycota</taxon>
        <taxon>Pezizomycotina</taxon>
        <taxon>Eurotiomycetes</taxon>
        <taxon>Chaetothyriomycetidae</taxon>
        <taxon>Chaetothyriales</taxon>
        <taxon>Herpotrichiellaceae</taxon>
        <taxon>Cladophialophora</taxon>
    </lineage>
</organism>